<dbReference type="EMBL" id="CP027860">
    <property type="protein sequence ID" value="AVP95702.1"/>
    <property type="molecule type" value="Genomic_DNA"/>
</dbReference>
<dbReference type="RefSeq" id="WP_106889631.1">
    <property type="nucleotide sequence ID" value="NZ_CP027860.1"/>
</dbReference>
<dbReference type="Proteomes" id="UP000241074">
    <property type="component" value="Chromosome"/>
</dbReference>
<name>A0A2P1PLJ6_9GAMM</name>
<evidence type="ECO:0000313" key="2">
    <source>
        <dbReference type="EMBL" id="AVP95702.1"/>
    </source>
</evidence>
<feature type="chain" id="PRO_5015199660" evidence="1">
    <location>
        <begin position="33"/>
        <end position="214"/>
    </location>
</feature>
<feature type="signal peptide" evidence="1">
    <location>
        <begin position="1"/>
        <end position="32"/>
    </location>
</feature>
<proteinExistence type="predicted"/>
<dbReference type="KEGG" id="xba:C7S18_00170"/>
<dbReference type="AlphaFoldDB" id="A0A2P1PLJ6"/>
<sequence>MPRSNQTGFRCLDILLGVGVAIAMASSSAAFAAAPPANAALEAAEADARRGDLVALRTSSRGIEQTLIESLRRQLPEALGDTYDPSRHRYLQKSLAALGDAQSRSAIINDFAGSNRYKSLNAFEDAAEIGGNDMIRAAIEQLDNPMPGGRPIGADGRMDSDVAIAAPRFLAVILLSRLVTDPTAPRLDMQWITYDEAHVERWKAWWAEHGAAYR</sequence>
<organism evidence="2 3">
    <name type="scientific">Ahniella affigens</name>
    <dbReference type="NCBI Taxonomy" id="2021234"/>
    <lineage>
        <taxon>Bacteria</taxon>
        <taxon>Pseudomonadati</taxon>
        <taxon>Pseudomonadota</taxon>
        <taxon>Gammaproteobacteria</taxon>
        <taxon>Lysobacterales</taxon>
        <taxon>Rhodanobacteraceae</taxon>
        <taxon>Ahniella</taxon>
    </lineage>
</organism>
<accession>A0A2P1PLJ6</accession>
<keyword evidence="3" id="KW-1185">Reference proteome</keyword>
<gene>
    <name evidence="2" type="ORF">C7S18_00170</name>
</gene>
<evidence type="ECO:0000256" key="1">
    <source>
        <dbReference type="SAM" id="SignalP"/>
    </source>
</evidence>
<keyword evidence="1" id="KW-0732">Signal</keyword>
<evidence type="ECO:0000313" key="3">
    <source>
        <dbReference type="Proteomes" id="UP000241074"/>
    </source>
</evidence>
<protein>
    <submittedName>
        <fullName evidence="2">Uncharacterized protein</fullName>
    </submittedName>
</protein>
<reference evidence="2 3" key="1">
    <citation type="submission" date="2018-03" db="EMBL/GenBank/DDBJ databases">
        <title>Ahniella affigens gen. nov., sp. nov., a gammaproteobacterium isolated from sandy soil near a stream.</title>
        <authorList>
            <person name="Ko Y."/>
            <person name="Kim J.-H."/>
        </authorList>
    </citation>
    <scope>NUCLEOTIDE SEQUENCE [LARGE SCALE GENOMIC DNA]</scope>
    <source>
        <strain evidence="2 3">D13</strain>
    </source>
</reference>
<reference evidence="2 3" key="2">
    <citation type="submission" date="2018-03" db="EMBL/GenBank/DDBJ databases">
        <authorList>
            <person name="Keele B.F."/>
        </authorList>
    </citation>
    <scope>NUCLEOTIDE SEQUENCE [LARGE SCALE GENOMIC DNA]</scope>
    <source>
        <strain evidence="2 3">D13</strain>
    </source>
</reference>